<feature type="domain" description="CFEM" evidence="18">
    <location>
        <begin position="5"/>
        <end position="116"/>
    </location>
</feature>
<evidence type="ECO:0000256" key="2">
    <source>
        <dbReference type="ARBA" id="ARBA00004589"/>
    </source>
</evidence>
<dbReference type="PANTHER" id="PTHR33048:SF143">
    <property type="entry name" value="EXTRACELLULAR MEMBRANE PROTEIN CFEM DOMAIN-CONTAINING PROTEIN-RELATED"/>
    <property type="match status" value="1"/>
</dbReference>
<evidence type="ECO:0000256" key="3">
    <source>
        <dbReference type="ARBA" id="ARBA00004613"/>
    </source>
</evidence>
<evidence type="ECO:0000256" key="13">
    <source>
        <dbReference type="ARBA" id="ARBA00038359"/>
    </source>
</evidence>
<dbReference type="SMART" id="SM00747">
    <property type="entry name" value="CFEM"/>
    <property type="match status" value="1"/>
</dbReference>
<evidence type="ECO:0000313" key="19">
    <source>
        <dbReference type="EMBL" id="KAH7230292.1"/>
    </source>
</evidence>
<feature type="disulfide bond" evidence="14">
    <location>
        <begin position="56"/>
        <end position="89"/>
    </location>
</feature>
<dbReference type="EMBL" id="JAGTJS010000039">
    <property type="protein sequence ID" value="KAH7230292.1"/>
    <property type="molecule type" value="Genomic_DNA"/>
</dbReference>
<feature type="transmembrane region" description="Helical" evidence="16">
    <location>
        <begin position="172"/>
        <end position="193"/>
    </location>
</feature>
<organism evidence="19 20">
    <name type="scientific">Fusarium solani</name>
    <name type="common">Filamentous fungus</name>
    <dbReference type="NCBI Taxonomy" id="169388"/>
    <lineage>
        <taxon>Eukaryota</taxon>
        <taxon>Fungi</taxon>
        <taxon>Dikarya</taxon>
        <taxon>Ascomycota</taxon>
        <taxon>Pezizomycotina</taxon>
        <taxon>Sordariomycetes</taxon>
        <taxon>Hypocreomycetidae</taxon>
        <taxon>Hypocreales</taxon>
        <taxon>Nectriaceae</taxon>
        <taxon>Fusarium</taxon>
        <taxon>Fusarium solani species complex</taxon>
    </lineage>
</organism>
<feature type="binding site" description="axial binding residue" evidence="14">
    <location>
        <position position="51"/>
    </location>
    <ligand>
        <name>heme</name>
        <dbReference type="ChEBI" id="CHEBI:30413"/>
    </ligand>
    <ligandPart>
        <name>Fe</name>
        <dbReference type="ChEBI" id="CHEBI:18248"/>
    </ligandPart>
</feature>
<dbReference type="InterPro" id="IPR049326">
    <property type="entry name" value="Rhodopsin_dom_fungi"/>
</dbReference>
<feature type="transmembrane region" description="Helical" evidence="16">
    <location>
        <begin position="335"/>
        <end position="356"/>
    </location>
</feature>
<dbReference type="OrthoDB" id="2496787at2759"/>
<keyword evidence="20" id="KW-1185">Reference proteome</keyword>
<keyword evidence="9 16" id="KW-1133">Transmembrane helix</keyword>
<feature type="chain" id="PRO_5040292947" description="CFEM domain-containing protein" evidence="17">
    <location>
        <begin position="19"/>
        <end position="464"/>
    </location>
</feature>
<evidence type="ECO:0000256" key="17">
    <source>
        <dbReference type="SAM" id="SignalP"/>
    </source>
</evidence>
<comment type="subcellular location">
    <subcellularLocation>
        <location evidence="2">Membrane</location>
        <topology evidence="2">Lipid-anchor</topology>
        <topology evidence="2">GPI-anchor</topology>
    </subcellularLocation>
    <subcellularLocation>
        <location evidence="1">Membrane</location>
        <topology evidence="1">Multi-pass membrane protein</topology>
    </subcellularLocation>
    <subcellularLocation>
        <location evidence="3">Secreted</location>
    </subcellularLocation>
</comment>
<feature type="disulfide bond" evidence="14">
    <location>
        <begin position="47"/>
        <end position="54"/>
    </location>
</feature>
<keyword evidence="10 16" id="KW-0472">Membrane</keyword>
<comment type="similarity">
    <text evidence="4">Belongs to the RBT5 family.</text>
</comment>
<feature type="disulfide bond" evidence="14">
    <location>
        <begin position="37"/>
        <end position="68"/>
    </location>
</feature>
<feature type="disulfide bond" evidence="14">
    <location>
        <begin position="33"/>
        <end position="73"/>
    </location>
</feature>
<dbReference type="GO" id="GO:0046872">
    <property type="term" value="F:metal ion binding"/>
    <property type="evidence" value="ECO:0007669"/>
    <property type="project" value="UniProtKB-UniRule"/>
</dbReference>
<evidence type="ECO:0000256" key="8">
    <source>
        <dbReference type="ARBA" id="ARBA00022729"/>
    </source>
</evidence>
<evidence type="ECO:0000256" key="6">
    <source>
        <dbReference type="ARBA" id="ARBA00022622"/>
    </source>
</evidence>
<keyword evidence="6" id="KW-0336">GPI-anchor</keyword>
<dbReference type="Pfam" id="PF05730">
    <property type="entry name" value="CFEM"/>
    <property type="match status" value="1"/>
</dbReference>
<comment type="caution">
    <text evidence="19">The sequence shown here is derived from an EMBL/GenBank/DDBJ whole genome shotgun (WGS) entry which is preliminary data.</text>
</comment>
<proteinExistence type="inferred from homology"/>
<evidence type="ECO:0000256" key="4">
    <source>
        <dbReference type="ARBA" id="ARBA00010031"/>
    </source>
</evidence>
<evidence type="ECO:0000256" key="11">
    <source>
        <dbReference type="ARBA" id="ARBA00023157"/>
    </source>
</evidence>
<keyword evidence="5" id="KW-0964">Secreted</keyword>
<evidence type="ECO:0000313" key="20">
    <source>
        <dbReference type="Proteomes" id="UP000736672"/>
    </source>
</evidence>
<dbReference type="AlphaFoldDB" id="A0A9P9JMC8"/>
<keyword evidence="11 14" id="KW-1015">Disulfide bond</keyword>
<dbReference type="GO" id="GO:0098552">
    <property type="term" value="C:side of membrane"/>
    <property type="evidence" value="ECO:0007669"/>
    <property type="project" value="UniProtKB-KW"/>
</dbReference>
<evidence type="ECO:0000256" key="14">
    <source>
        <dbReference type="PROSITE-ProRule" id="PRU01356"/>
    </source>
</evidence>
<sequence>MKCIVPLLAALLPCWTTAADISTTELLSELPPCARSCLADAISKSDCGSVDTKCVCAQEKVLSIASTCVSRGCSVKESLATRNSTNTYCNIPTRDKTSLLIRVIIILSVFSGISFLLRIGCKVFIMHSDFGLDDLFTLLSFCCIVPTVAITIDGTASHGVGRDIWTLKFDDITMFGFFFYLLGIFYFPLVSLLKMSLLFFYVRIFLGLAHTLLWGTIIFNAIYGIIFTFLVAFRCTPISYSWTNWDGEHEGTCLNLNTIGWANASISIALDLWMLAIPLWCLRSLSLHWKKKIGVAAMFVVGSFITIVSIIRLQYLVNLGSSQNPTYDQTDISLWSAIEIHVGIICISMPTLRILLIRLFPVLGGSSANSSKHQNYGEQFRHNSKVISRSHALVEFPSRGESISRPEHGGIELRRMFKVQDCEGDEAMLVTSDRFGEGAGGGAGPGTHSQLYSASTYEDFQTPE</sequence>
<evidence type="ECO:0000256" key="7">
    <source>
        <dbReference type="ARBA" id="ARBA00022692"/>
    </source>
</evidence>
<evidence type="ECO:0000256" key="10">
    <source>
        <dbReference type="ARBA" id="ARBA00023136"/>
    </source>
</evidence>
<keyword evidence="7 16" id="KW-0812">Transmembrane</keyword>
<accession>A0A9P9JMC8</accession>
<feature type="transmembrane region" description="Helical" evidence="16">
    <location>
        <begin position="293"/>
        <end position="315"/>
    </location>
</feature>
<dbReference type="PANTHER" id="PTHR33048">
    <property type="entry name" value="PTH11-LIKE INTEGRAL MEMBRANE PROTEIN (AFU_ORTHOLOGUE AFUA_5G11245)"/>
    <property type="match status" value="1"/>
</dbReference>
<dbReference type="Proteomes" id="UP000736672">
    <property type="component" value="Unassembled WGS sequence"/>
</dbReference>
<evidence type="ECO:0000256" key="12">
    <source>
        <dbReference type="ARBA" id="ARBA00023288"/>
    </source>
</evidence>
<keyword evidence="6" id="KW-0325">Glycoprotein</keyword>
<name>A0A9P9JMC8_FUSSL</name>
<comment type="similarity">
    <text evidence="13">Belongs to the SAT4 family.</text>
</comment>
<protein>
    <recommendedName>
        <fullName evidence="18">CFEM domain-containing protein</fullName>
    </recommendedName>
</protein>
<feature type="compositionally biased region" description="Polar residues" evidence="15">
    <location>
        <begin position="447"/>
        <end position="464"/>
    </location>
</feature>
<evidence type="ECO:0000259" key="18">
    <source>
        <dbReference type="PROSITE" id="PS52012"/>
    </source>
</evidence>
<reference evidence="19" key="1">
    <citation type="journal article" date="2021" name="Nat. Commun.">
        <title>Genetic determinants of endophytism in the Arabidopsis root mycobiome.</title>
        <authorList>
            <person name="Mesny F."/>
            <person name="Miyauchi S."/>
            <person name="Thiergart T."/>
            <person name="Pickel B."/>
            <person name="Atanasova L."/>
            <person name="Karlsson M."/>
            <person name="Huettel B."/>
            <person name="Barry K.W."/>
            <person name="Haridas S."/>
            <person name="Chen C."/>
            <person name="Bauer D."/>
            <person name="Andreopoulos W."/>
            <person name="Pangilinan J."/>
            <person name="LaButti K."/>
            <person name="Riley R."/>
            <person name="Lipzen A."/>
            <person name="Clum A."/>
            <person name="Drula E."/>
            <person name="Henrissat B."/>
            <person name="Kohler A."/>
            <person name="Grigoriev I.V."/>
            <person name="Martin F.M."/>
            <person name="Hacquard S."/>
        </authorList>
    </citation>
    <scope>NUCLEOTIDE SEQUENCE</scope>
    <source>
        <strain evidence="19">FSSC 5 MPI-SDFR-AT-0091</strain>
    </source>
</reference>
<keyword evidence="8 17" id="KW-0732">Signal</keyword>
<keyword evidence="14" id="KW-0479">Metal-binding</keyword>
<dbReference type="InterPro" id="IPR008427">
    <property type="entry name" value="Extracellular_membr_CFEM_dom"/>
</dbReference>
<evidence type="ECO:0000256" key="15">
    <source>
        <dbReference type="SAM" id="MobiDB-lite"/>
    </source>
</evidence>
<dbReference type="InterPro" id="IPR052337">
    <property type="entry name" value="SAT4-like"/>
</dbReference>
<keyword evidence="14" id="KW-0408">Iron</keyword>
<evidence type="ECO:0000256" key="16">
    <source>
        <dbReference type="SAM" id="Phobius"/>
    </source>
</evidence>
<feature type="region of interest" description="Disordered" evidence="15">
    <location>
        <begin position="433"/>
        <end position="464"/>
    </location>
</feature>
<feature type="transmembrane region" description="Helical" evidence="16">
    <location>
        <begin position="99"/>
        <end position="119"/>
    </location>
</feature>
<evidence type="ECO:0000256" key="1">
    <source>
        <dbReference type="ARBA" id="ARBA00004141"/>
    </source>
</evidence>
<keyword evidence="12" id="KW-0449">Lipoprotein</keyword>
<keyword evidence="14" id="KW-0349">Heme</keyword>
<dbReference type="PROSITE" id="PS52012">
    <property type="entry name" value="CFEM"/>
    <property type="match status" value="1"/>
</dbReference>
<feature type="signal peptide" evidence="17">
    <location>
        <begin position="1"/>
        <end position="18"/>
    </location>
</feature>
<dbReference type="Pfam" id="PF20684">
    <property type="entry name" value="Fung_rhodopsin"/>
    <property type="match status" value="1"/>
</dbReference>
<gene>
    <name evidence="19" type="ORF">B0J15DRAFT_530728</name>
</gene>
<dbReference type="GO" id="GO:0005576">
    <property type="term" value="C:extracellular region"/>
    <property type="evidence" value="ECO:0007669"/>
    <property type="project" value="UniProtKB-SubCell"/>
</dbReference>
<feature type="transmembrane region" description="Helical" evidence="16">
    <location>
        <begin position="131"/>
        <end position="152"/>
    </location>
</feature>
<evidence type="ECO:0000256" key="9">
    <source>
        <dbReference type="ARBA" id="ARBA00022989"/>
    </source>
</evidence>
<evidence type="ECO:0000256" key="5">
    <source>
        <dbReference type="ARBA" id="ARBA00022525"/>
    </source>
</evidence>
<feature type="transmembrane region" description="Helical" evidence="16">
    <location>
        <begin position="205"/>
        <end position="233"/>
    </location>
</feature>